<gene>
    <name evidence="2" type="ORF">MKW98_003108</name>
</gene>
<accession>A0AAD4THP6</accession>
<comment type="caution">
    <text evidence="2">The sequence shown here is derived from an EMBL/GenBank/DDBJ whole genome shotgun (WGS) entry which is preliminary data.</text>
</comment>
<reference evidence="2" key="1">
    <citation type="submission" date="2022-04" db="EMBL/GenBank/DDBJ databases">
        <title>A functionally conserved STORR gene fusion in Papaver species that diverged 16.8 million years ago.</title>
        <authorList>
            <person name="Catania T."/>
        </authorList>
    </citation>
    <scope>NUCLEOTIDE SEQUENCE</scope>
    <source>
        <strain evidence="2">S-188037</strain>
    </source>
</reference>
<evidence type="ECO:0000256" key="1">
    <source>
        <dbReference type="SAM" id="SignalP"/>
    </source>
</evidence>
<organism evidence="2 3">
    <name type="scientific">Papaver atlanticum</name>
    <dbReference type="NCBI Taxonomy" id="357466"/>
    <lineage>
        <taxon>Eukaryota</taxon>
        <taxon>Viridiplantae</taxon>
        <taxon>Streptophyta</taxon>
        <taxon>Embryophyta</taxon>
        <taxon>Tracheophyta</taxon>
        <taxon>Spermatophyta</taxon>
        <taxon>Magnoliopsida</taxon>
        <taxon>Ranunculales</taxon>
        <taxon>Papaveraceae</taxon>
        <taxon>Papaveroideae</taxon>
        <taxon>Papaver</taxon>
    </lineage>
</organism>
<name>A0AAD4THP6_9MAGN</name>
<dbReference type="EMBL" id="JAJJMB010001336">
    <property type="protein sequence ID" value="KAI3957387.1"/>
    <property type="molecule type" value="Genomic_DNA"/>
</dbReference>
<protein>
    <submittedName>
        <fullName evidence="2">Uncharacterized protein</fullName>
    </submittedName>
</protein>
<evidence type="ECO:0000313" key="2">
    <source>
        <dbReference type="EMBL" id="KAI3957387.1"/>
    </source>
</evidence>
<sequence>MSKILSLIYSRLLTSSLAASARDCLLLRWKQLQSPTVRPQLSSLKLQKMLTLLELMGIIGRLRGPDSAQCATGSGELVQVYSAVSYLDWKRNPKILKEDVWNVLLKWE</sequence>
<keyword evidence="1" id="KW-0732">Signal</keyword>
<dbReference type="Proteomes" id="UP001202328">
    <property type="component" value="Unassembled WGS sequence"/>
</dbReference>
<dbReference type="AlphaFoldDB" id="A0AAD4THP6"/>
<keyword evidence="3" id="KW-1185">Reference proteome</keyword>
<evidence type="ECO:0000313" key="3">
    <source>
        <dbReference type="Proteomes" id="UP001202328"/>
    </source>
</evidence>
<feature type="chain" id="PRO_5042223766" evidence="1">
    <location>
        <begin position="19"/>
        <end position="108"/>
    </location>
</feature>
<feature type="signal peptide" evidence="1">
    <location>
        <begin position="1"/>
        <end position="18"/>
    </location>
</feature>
<proteinExistence type="predicted"/>